<name>A0A914H327_GLORO</name>
<keyword evidence="1" id="KW-0812">Transmembrane</keyword>
<feature type="transmembrane region" description="Helical" evidence="1">
    <location>
        <begin position="219"/>
        <end position="243"/>
    </location>
</feature>
<keyword evidence="1" id="KW-0472">Membrane</keyword>
<reference evidence="3" key="1">
    <citation type="submission" date="2022-11" db="UniProtKB">
        <authorList>
            <consortium name="WormBaseParasite"/>
        </authorList>
    </citation>
    <scope>IDENTIFICATION</scope>
</reference>
<proteinExistence type="predicted"/>
<dbReference type="Proteomes" id="UP000887572">
    <property type="component" value="Unplaced"/>
</dbReference>
<protein>
    <submittedName>
        <fullName evidence="3">Uncharacterized protein</fullName>
    </submittedName>
</protein>
<organism evidence="2 3">
    <name type="scientific">Globodera rostochiensis</name>
    <name type="common">Golden nematode worm</name>
    <name type="synonym">Heterodera rostochiensis</name>
    <dbReference type="NCBI Taxonomy" id="31243"/>
    <lineage>
        <taxon>Eukaryota</taxon>
        <taxon>Metazoa</taxon>
        <taxon>Ecdysozoa</taxon>
        <taxon>Nematoda</taxon>
        <taxon>Chromadorea</taxon>
        <taxon>Rhabditida</taxon>
        <taxon>Tylenchina</taxon>
        <taxon>Tylenchomorpha</taxon>
        <taxon>Tylenchoidea</taxon>
        <taxon>Heteroderidae</taxon>
        <taxon>Heteroderinae</taxon>
        <taxon>Globodera</taxon>
    </lineage>
</organism>
<sequence length="245" mass="27978">MLCDEQRFIGEKDADLANIKYTGGFPTAHKYKLAGLNRKQQRFQRKSGAFHVIPEGDMKIILITIFCVAPWVCFGLRCKFNEKIPGYWTEIVNCQTDEHYCAAANCTAFWSPEVITHFTSWGCFNSTDSQKCSELFTARSYVDEKYTCDPCVIGEKDVDLANENFTRVLRCKRGEEAGPWNHTEIVECNDGSHFCVAASCIYLKKAVFNVTKWDCSSHYGIWVESAFINLLLVMLTFVMAILCRF</sequence>
<evidence type="ECO:0000313" key="3">
    <source>
        <dbReference type="WBParaSite" id="Gr19_v10_g13691.t1"/>
    </source>
</evidence>
<dbReference type="WBParaSite" id="Gr19_v10_g13691.t1">
    <property type="protein sequence ID" value="Gr19_v10_g13691.t1"/>
    <property type="gene ID" value="Gr19_v10_g13691"/>
</dbReference>
<evidence type="ECO:0000256" key="1">
    <source>
        <dbReference type="SAM" id="Phobius"/>
    </source>
</evidence>
<keyword evidence="1" id="KW-1133">Transmembrane helix</keyword>
<evidence type="ECO:0000313" key="2">
    <source>
        <dbReference type="Proteomes" id="UP000887572"/>
    </source>
</evidence>
<keyword evidence="2" id="KW-1185">Reference proteome</keyword>
<accession>A0A914H327</accession>
<dbReference type="AlphaFoldDB" id="A0A914H327"/>